<evidence type="ECO:0000313" key="8">
    <source>
        <dbReference type="EMBL" id="GLQ29780.1"/>
    </source>
</evidence>
<evidence type="ECO:0000313" key="9">
    <source>
        <dbReference type="Proteomes" id="UP001161389"/>
    </source>
</evidence>
<evidence type="ECO:0000256" key="5">
    <source>
        <dbReference type="ARBA" id="ARBA00023136"/>
    </source>
</evidence>
<feature type="transmembrane region" description="Helical" evidence="7">
    <location>
        <begin position="155"/>
        <end position="176"/>
    </location>
</feature>
<dbReference type="HAMAP" id="MF_01844">
    <property type="entry name" value="NhaA"/>
    <property type="match status" value="1"/>
</dbReference>
<dbReference type="GO" id="GO:0005886">
    <property type="term" value="C:plasma membrane"/>
    <property type="evidence" value="ECO:0007669"/>
    <property type="project" value="UniProtKB-SubCell"/>
</dbReference>
<sequence>MIQSMIKDFLKLESASGILLILATAVALVFANTPLDQYYELFLSTQMGVHIGALAINKPLLLWINDGLMAVFFFLIGLELKRELVEGELSDPKQIILPAAGAVGGMLVPALIYVFFNWGDEQAITGWAIPAATDIAFALGILAMLGSRVPVALKVFLVSLAIIDDIGAIIIIAIFYTSDLSIESLVVAGLSIAFLAVLNKRGVVKIAPYLLVGLVLWVSVLKSGVHATLAGVVLAFFIPLKLKNEHGESPARQLEHDLHSSVAFVIVPIFAFANAGVDLRGMSLERFLDPLPIGIAMGLFLGKQLGVFGFAWLVIKLGLAKLPSSINWAQLYGVAILCGIGFTMSLFIGSLAFEQTGESMDDRLGILFGSLLSSVVGFLLLHKVLPKAPANTSE</sequence>
<comment type="caution">
    <text evidence="8">The sequence shown here is derived from an EMBL/GenBank/DDBJ whole genome shotgun (WGS) entry which is preliminary data.</text>
</comment>
<evidence type="ECO:0000256" key="6">
    <source>
        <dbReference type="ARBA" id="ARBA00023201"/>
    </source>
</evidence>
<dbReference type="EMBL" id="BSNM01000002">
    <property type="protein sequence ID" value="GLQ29780.1"/>
    <property type="molecule type" value="Genomic_DNA"/>
</dbReference>
<dbReference type="InterPro" id="IPR004670">
    <property type="entry name" value="NhaA"/>
</dbReference>
<dbReference type="Gene3D" id="1.20.1530.10">
    <property type="entry name" value="Na+/H+ antiporter like domain"/>
    <property type="match status" value="1"/>
</dbReference>
<keyword evidence="5 7" id="KW-0472">Membrane</keyword>
<keyword evidence="4 7" id="KW-1133">Transmembrane helix</keyword>
<evidence type="ECO:0000256" key="2">
    <source>
        <dbReference type="ARBA" id="ARBA00022475"/>
    </source>
</evidence>
<keyword evidence="6 7" id="KW-0739">Sodium transport</keyword>
<feature type="transmembrane region" description="Helical" evidence="7">
    <location>
        <begin position="124"/>
        <end position="143"/>
    </location>
</feature>
<comment type="function">
    <text evidence="7">Na(+)/H(+) antiporter that extrudes sodium in exchange for external protons.</text>
</comment>
<keyword evidence="9" id="KW-1185">Reference proteome</keyword>
<keyword evidence="7" id="KW-0915">Sodium</keyword>
<keyword evidence="2 7" id="KW-1003">Cell membrane</keyword>
<dbReference type="InterPro" id="IPR023171">
    <property type="entry name" value="Na/H_antiporter_dom_sf"/>
</dbReference>
<dbReference type="PANTHER" id="PTHR30341:SF0">
    <property type="entry name" value="NA(+)_H(+) ANTIPORTER NHAA"/>
    <property type="match status" value="1"/>
</dbReference>
<dbReference type="Proteomes" id="UP001161389">
    <property type="component" value="Unassembled WGS sequence"/>
</dbReference>
<feature type="transmembrane region" description="Helical" evidence="7">
    <location>
        <begin position="60"/>
        <end position="78"/>
    </location>
</feature>
<name>A0AA37S6T7_9GAMM</name>
<dbReference type="GO" id="GO:0015385">
    <property type="term" value="F:sodium:proton antiporter activity"/>
    <property type="evidence" value="ECO:0007669"/>
    <property type="project" value="UniProtKB-UniRule"/>
</dbReference>
<accession>A0AA37S6T7</accession>
<dbReference type="GO" id="GO:0006885">
    <property type="term" value="P:regulation of pH"/>
    <property type="evidence" value="ECO:0007669"/>
    <property type="project" value="UniProtKB-UniRule"/>
</dbReference>
<reference evidence="8" key="1">
    <citation type="journal article" date="2014" name="Int. J. Syst. Evol. Microbiol.">
        <title>Complete genome sequence of Corynebacterium casei LMG S-19264T (=DSM 44701T), isolated from a smear-ripened cheese.</title>
        <authorList>
            <consortium name="US DOE Joint Genome Institute (JGI-PGF)"/>
            <person name="Walter F."/>
            <person name="Albersmeier A."/>
            <person name="Kalinowski J."/>
            <person name="Ruckert C."/>
        </authorList>
    </citation>
    <scope>NUCLEOTIDE SEQUENCE</scope>
    <source>
        <strain evidence="8">NBRC 110071</strain>
    </source>
</reference>
<dbReference type="Pfam" id="PF06965">
    <property type="entry name" value="Na_H_antiport_1"/>
    <property type="match status" value="1"/>
</dbReference>
<keyword evidence="7" id="KW-0406">Ion transport</keyword>
<dbReference type="NCBIfam" id="NF007111">
    <property type="entry name" value="PRK09560.1"/>
    <property type="match status" value="1"/>
</dbReference>
<evidence type="ECO:0000256" key="4">
    <source>
        <dbReference type="ARBA" id="ARBA00022989"/>
    </source>
</evidence>
<evidence type="ECO:0000256" key="7">
    <source>
        <dbReference type="HAMAP-Rule" id="MF_01844"/>
    </source>
</evidence>
<keyword evidence="7" id="KW-0050">Antiport</keyword>
<evidence type="ECO:0000256" key="3">
    <source>
        <dbReference type="ARBA" id="ARBA00022692"/>
    </source>
</evidence>
<comment type="catalytic activity">
    <reaction evidence="7">
        <text>Na(+)(in) + 2 H(+)(out) = Na(+)(out) + 2 H(+)(in)</text>
        <dbReference type="Rhea" id="RHEA:29251"/>
        <dbReference type="ChEBI" id="CHEBI:15378"/>
        <dbReference type="ChEBI" id="CHEBI:29101"/>
    </reaction>
</comment>
<feature type="transmembrane region" description="Helical" evidence="7">
    <location>
        <begin position="182"/>
        <end position="198"/>
    </location>
</feature>
<proteinExistence type="inferred from homology"/>
<dbReference type="NCBIfam" id="NF007112">
    <property type="entry name" value="PRK09561.1"/>
    <property type="match status" value="1"/>
</dbReference>
<dbReference type="AlphaFoldDB" id="A0AA37S6T7"/>
<comment type="similarity">
    <text evidence="7">Belongs to the NhaA Na(+)/H(+) (TC 2.A.33) antiporter family.</text>
</comment>
<dbReference type="PANTHER" id="PTHR30341">
    <property type="entry name" value="SODIUM ION/PROTON ANTIPORTER NHAA-RELATED"/>
    <property type="match status" value="1"/>
</dbReference>
<feature type="transmembrane region" description="Helical" evidence="7">
    <location>
        <begin position="365"/>
        <end position="385"/>
    </location>
</feature>
<comment type="subcellular location">
    <subcellularLocation>
        <location evidence="1">Cell inner membrane</location>
        <topology evidence="1">Multi-pass membrane protein</topology>
    </subcellularLocation>
    <subcellularLocation>
        <location evidence="7">Cell membrane</location>
        <topology evidence="7">Multi-pass membrane protein</topology>
    </subcellularLocation>
</comment>
<protein>
    <recommendedName>
        <fullName evidence="7">Na(+)/H(+) antiporter NhaA</fullName>
    </recommendedName>
    <alternativeName>
        <fullName evidence="7">Sodium/proton antiporter NhaA</fullName>
    </alternativeName>
</protein>
<dbReference type="NCBIfam" id="TIGR00773">
    <property type="entry name" value="NhaA"/>
    <property type="match status" value="1"/>
</dbReference>
<keyword evidence="7" id="KW-0813">Transport</keyword>
<feature type="transmembrane region" description="Helical" evidence="7">
    <location>
        <begin position="258"/>
        <end position="279"/>
    </location>
</feature>
<organism evidence="8 9">
    <name type="scientific">Litoribrevibacter albus</name>
    <dbReference type="NCBI Taxonomy" id="1473156"/>
    <lineage>
        <taxon>Bacteria</taxon>
        <taxon>Pseudomonadati</taxon>
        <taxon>Pseudomonadota</taxon>
        <taxon>Gammaproteobacteria</taxon>
        <taxon>Oceanospirillales</taxon>
        <taxon>Oceanospirillaceae</taxon>
        <taxon>Litoribrevibacter</taxon>
    </lineage>
</organism>
<feature type="transmembrane region" description="Helical" evidence="7">
    <location>
        <begin position="210"/>
        <end position="238"/>
    </location>
</feature>
<reference evidence="8" key="2">
    <citation type="submission" date="2023-01" db="EMBL/GenBank/DDBJ databases">
        <title>Draft genome sequence of Litoribrevibacter albus strain NBRC 110071.</title>
        <authorList>
            <person name="Sun Q."/>
            <person name="Mori K."/>
        </authorList>
    </citation>
    <scope>NUCLEOTIDE SEQUENCE</scope>
    <source>
        <strain evidence="8">NBRC 110071</strain>
    </source>
</reference>
<evidence type="ECO:0000256" key="1">
    <source>
        <dbReference type="ARBA" id="ARBA00004429"/>
    </source>
</evidence>
<dbReference type="RefSeq" id="WP_284377837.1">
    <property type="nucleotide sequence ID" value="NZ_BSNM01000002.1"/>
</dbReference>
<feature type="transmembrane region" description="Helical" evidence="7">
    <location>
        <begin position="291"/>
        <end position="315"/>
    </location>
</feature>
<feature type="transmembrane region" description="Helical" evidence="7">
    <location>
        <begin position="99"/>
        <end position="118"/>
    </location>
</feature>
<feature type="transmembrane region" description="Helical" evidence="7">
    <location>
        <begin position="331"/>
        <end position="353"/>
    </location>
</feature>
<keyword evidence="3 7" id="KW-0812">Transmembrane</keyword>
<gene>
    <name evidence="7 8" type="primary">nhaA</name>
    <name evidence="8" type="ORF">GCM10007876_02580</name>
</gene>